<organism evidence="2">
    <name type="scientific">freshwater metagenome</name>
    <dbReference type="NCBI Taxonomy" id="449393"/>
    <lineage>
        <taxon>unclassified sequences</taxon>
        <taxon>metagenomes</taxon>
        <taxon>ecological metagenomes</taxon>
    </lineage>
</organism>
<keyword evidence="1" id="KW-0812">Transmembrane</keyword>
<protein>
    <submittedName>
        <fullName evidence="2">Unannotated protein</fullName>
    </submittedName>
</protein>
<evidence type="ECO:0000256" key="1">
    <source>
        <dbReference type="SAM" id="Phobius"/>
    </source>
</evidence>
<dbReference type="EMBL" id="CAFBMK010000038">
    <property type="protein sequence ID" value="CAB4906947.1"/>
    <property type="molecule type" value="Genomic_DNA"/>
</dbReference>
<evidence type="ECO:0000313" key="2">
    <source>
        <dbReference type="EMBL" id="CAB4906947.1"/>
    </source>
</evidence>
<feature type="transmembrane region" description="Helical" evidence="1">
    <location>
        <begin position="46"/>
        <end position="64"/>
    </location>
</feature>
<dbReference type="AlphaFoldDB" id="A0A6J7GF59"/>
<accession>A0A6J7GF59</accession>
<reference evidence="2" key="1">
    <citation type="submission" date="2020-05" db="EMBL/GenBank/DDBJ databases">
        <authorList>
            <person name="Chiriac C."/>
            <person name="Salcher M."/>
            <person name="Ghai R."/>
            <person name="Kavagutti S V."/>
        </authorList>
    </citation>
    <scope>NUCLEOTIDE SEQUENCE</scope>
</reference>
<keyword evidence="1" id="KW-1133">Transmembrane helix</keyword>
<sequence length="94" mass="10160">MPQPHSPTDRAGSRRDPASARIARVGIPLTLVVLGVIAAIAVSGLLGGVFFGAALVAVIADLWIRLGITSQDDRDDEARARRTFRRRGRWPSDE</sequence>
<name>A0A6J7GF59_9ZZZZ</name>
<proteinExistence type="predicted"/>
<feature type="transmembrane region" description="Helical" evidence="1">
    <location>
        <begin position="21"/>
        <end position="40"/>
    </location>
</feature>
<gene>
    <name evidence="2" type="ORF">UFOPK3564_00954</name>
</gene>
<keyword evidence="1" id="KW-0472">Membrane</keyword>